<gene>
    <name evidence="1" type="ORF">NPIL_544181</name>
</gene>
<proteinExistence type="predicted"/>
<keyword evidence="2" id="KW-1185">Reference proteome</keyword>
<dbReference type="Proteomes" id="UP000887013">
    <property type="component" value="Unassembled WGS sequence"/>
</dbReference>
<dbReference type="OrthoDB" id="10483136at2759"/>
<accession>A0A8X6PJD3</accession>
<organism evidence="1 2">
    <name type="scientific">Nephila pilipes</name>
    <name type="common">Giant wood spider</name>
    <name type="synonym">Nephila maculata</name>
    <dbReference type="NCBI Taxonomy" id="299642"/>
    <lineage>
        <taxon>Eukaryota</taxon>
        <taxon>Metazoa</taxon>
        <taxon>Ecdysozoa</taxon>
        <taxon>Arthropoda</taxon>
        <taxon>Chelicerata</taxon>
        <taxon>Arachnida</taxon>
        <taxon>Araneae</taxon>
        <taxon>Araneomorphae</taxon>
        <taxon>Entelegynae</taxon>
        <taxon>Araneoidea</taxon>
        <taxon>Nephilidae</taxon>
        <taxon>Nephila</taxon>
    </lineage>
</organism>
<evidence type="ECO:0000313" key="1">
    <source>
        <dbReference type="EMBL" id="GFT74363.1"/>
    </source>
</evidence>
<sequence>MSESVIGERSHFTLFGTALMRARIVHMPRPEEYLPARRTDIYPGHVPVLLKKIKRIPQDADGGGDTWPKKVQLVHFSTSRPLLIPLLQVTFSFLES</sequence>
<dbReference type="EMBL" id="BMAW01117284">
    <property type="protein sequence ID" value="GFT74363.1"/>
    <property type="molecule type" value="Genomic_DNA"/>
</dbReference>
<protein>
    <submittedName>
        <fullName evidence="1">Uncharacterized protein</fullName>
    </submittedName>
</protein>
<dbReference type="AlphaFoldDB" id="A0A8X6PJD3"/>
<name>A0A8X6PJD3_NEPPI</name>
<evidence type="ECO:0000313" key="2">
    <source>
        <dbReference type="Proteomes" id="UP000887013"/>
    </source>
</evidence>
<comment type="caution">
    <text evidence="1">The sequence shown here is derived from an EMBL/GenBank/DDBJ whole genome shotgun (WGS) entry which is preliminary data.</text>
</comment>
<reference evidence="1" key="1">
    <citation type="submission" date="2020-08" db="EMBL/GenBank/DDBJ databases">
        <title>Multicomponent nature underlies the extraordinary mechanical properties of spider dragline silk.</title>
        <authorList>
            <person name="Kono N."/>
            <person name="Nakamura H."/>
            <person name="Mori M."/>
            <person name="Yoshida Y."/>
            <person name="Ohtoshi R."/>
            <person name="Malay A.D."/>
            <person name="Moran D.A.P."/>
            <person name="Tomita M."/>
            <person name="Numata K."/>
            <person name="Arakawa K."/>
        </authorList>
    </citation>
    <scope>NUCLEOTIDE SEQUENCE</scope>
</reference>